<reference evidence="3" key="1">
    <citation type="submission" date="2017-10" db="EMBL/GenBank/DDBJ databases">
        <title>Rapid genome shrinkage in a self-fertile nematode reveals novel sperm competition proteins.</title>
        <authorList>
            <person name="Yin D."/>
            <person name="Schwarz E.M."/>
            <person name="Thomas C.G."/>
            <person name="Felde R.L."/>
            <person name="Korf I.F."/>
            <person name="Cutter A.D."/>
            <person name="Schartner C.M."/>
            <person name="Ralston E.J."/>
            <person name="Meyer B.J."/>
            <person name="Haag E.S."/>
        </authorList>
    </citation>
    <scope>NUCLEOTIDE SEQUENCE [LARGE SCALE GENOMIC DNA]</scope>
    <source>
        <strain evidence="3">JU1422</strain>
    </source>
</reference>
<evidence type="ECO:0000313" key="3">
    <source>
        <dbReference type="Proteomes" id="UP000230233"/>
    </source>
</evidence>
<dbReference type="OrthoDB" id="10404613at2759"/>
<keyword evidence="1" id="KW-0732">Signal</keyword>
<evidence type="ECO:0000256" key="1">
    <source>
        <dbReference type="SAM" id="SignalP"/>
    </source>
</evidence>
<name>A0A2G5TW58_9PELO</name>
<dbReference type="Proteomes" id="UP000230233">
    <property type="component" value="Chromosome IV"/>
</dbReference>
<evidence type="ECO:0000313" key="2">
    <source>
        <dbReference type="EMBL" id="PIC31341.1"/>
    </source>
</evidence>
<feature type="signal peptide" evidence="1">
    <location>
        <begin position="1"/>
        <end position="17"/>
    </location>
</feature>
<keyword evidence="3" id="KW-1185">Reference proteome</keyword>
<sequence length="172" mass="20064">MRIVLLILLLIPLLVRSQTTLIPDDFDEFDIPTEKTITFTHDQVYDMAEKIMETMDESIVSRDFSELLSLHDSNLEFEICRLEGRGLDGLKSYLEEDELLKKVKKSKHFIIFHPQNGGVEILDVHGFRFDYVKYFFTEENHLVTSSGTLIVRTQFGKIEIVRAVEFCPEEIF</sequence>
<dbReference type="EMBL" id="PDUG01000004">
    <property type="protein sequence ID" value="PIC31341.1"/>
    <property type="molecule type" value="Genomic_DNA"/>
</dbReference>
<accession>A0A2G5TW58</accession>
<comment type="caution">
    <text evidence="2">The sequence shown here is derived from an EMBL/GenBank/DDBJ whole genome shotgun (WGS) entry which is preliminary data.</text>
</comment>
<protein>
    <recommendedName>
        <fullName evidence="4">DUF38 domain-containing protein</fullName>
    </recommendedName>
</protein>
<gene>
    <name evidence="2" type="primary">Cnig_chr_IV.g12074</name>
    <name evidence="2" type="ORF">B9Z55_012074</name>
</gene>
<proteinExistence type="predicted"/>
<dbReference type="AlphaFoldDB" id="A0A2G5TW58"/>
<evidence type="ECO:0008006" key="4">
    <source>
        <dbReference type="Google" id="ProtNLM"/>
    </source>
</evidence>
<organism evidence="2 3">
    <name type="scientific">Caenorhabditis nigoni</name>
    <dbReference type="NCBI Taxonomy" id="1611254"/>
    <lineage>
        <taxon>Eukaryota</taxon>
        <taxon>Metazoa</taxon>
        <taxon>Ecdysozoa</taxon>
        <taxon>Nematoda</taxon>
        <taxon>Chromadorea</taxon>
        <taxon>Rhabditida</taxon>
        <taxon>Rhabditina</taxon>
        <taxon>Rhabditomorpha</taxon>
        <taxon>Rhabditoidea</taxon>
        <taxon>Rhabditidae</taxon>
        <taxon>Peloderinae</taxon>
        <taxon>Caenorhabditis</taxon>
    </lineage>
</organism>
<feature type="chain" id="PRO_5013895837" description="DUF38 domain-containing protein" evidence="1">
    <location>
        <begin position="18"/>
        <end position="172"/>
    </location>
</feature>